<dbReference type="GO" id="GO:0005829">
    <property type="term" value="C:cytosol"/>
    <property type="evidence" value="ECO:0007669"/>
    <property type="project" value="TreeGrafter"/>
</dbReference>
<gene>
    <name evidence="12" type="primary">asnB_1</name>
    <name evidence="12" type="ORF">Spb1_00120</name>
</gene>
<feature type="site" description="Important for beta-aspartyl-AMP intermediate formation" evidence="10">
    <location>
        <position position="390"/>
    </location>
</feature>
<dbReference type="Pfam" id="PF13537">
    <property type="entry name" value="GATase_7"/>
    <property type="match status" value="1"/>
</dbReference>
<comment type="catalytic activity">
    <reaction evidence="7">
        <text>L-aspartate + L-glutamine + ATP + H2O = L-asparagine + L-glutamate + AMP + diphosphate + H(+)</text>
        <dbReference type="Rhea" id="RHEA:12228"/>
        <dbReference type="ChEBI" id="CHEBI:15377"/>
        <dbReference type="ChEBI" id="CHEBI:15378"/>
        <dbReference type="ChEBI" id="CHEBI:29985"/>
        <dbReference type="ChEBI" id="CHEBI:29991"/>
        <dbReference type="ChEBI" id="CHEBI:30616"/>
        <dbReference type="ChEBI" id="CHEBI:33019"/>
        <dbReference type="ChEBI" id="CHEBI:58048"/>
        <dbReference type="ChEBI" id="CHEBI:58359"/>
        <dbReference type="ChEBI" id="CHEBI:456215"/>
        <dbReference type="EC" id="6.3.5.4"/>
    </reaction>
</comment>
<keyword evidence="12" id="KW-0436">Ligase</keyword>
<keyword evidence="8" id="KW-0061">Asparagine biosynthesis</keyword>
<evidence type="ECO:0000259" key="11">
    <source>
        <dbReference type="PROSITE" id="PS51278"/>
    </source>
</evidence>
<dbReference type="PANTHER" id="PTHR43284">
    <property type="entry name" value="ASPARAGINE SYNTHETASE (GLUTAMINE-HYDROLYZING)"/>
    <property type="match status" value="1"/>
</dbReference>
<dbReference type="Proteomes" id="UP000315349">
    <property type="component" value="Chromosome"/>
</dbReference>
<dbReference type="GO" id="GO:0006529">
    <property type="term" value="P:asparagine biosynthetic process"/>
    <property type="evidence" value="ECO:0007669"/>
    <property type="project" value="UniProtKB-KW"/>
</dbReference>
<evidence type="ECO:0000313" key="12">
    <source>
        <dbReference type="EMBL" id="QDV28151.1"/>
    </source>
</evidence>
<feature type="binding site" evidence="9">
    <location>
        <position position="315"/>
    </location>
    <ligand>
        <name>ATP</name>
        <dbReference type="ChEBI" id="CHEBI:30616"/>
    </ligand>
</feature>
<dbReference type="InterPro" id="IPR006426">
    <property type="entry name" value="Asn_synth_AEB"/>
</dbReference>
<dbReference type="PROSITE" id="PS51278">
    <property type="entry name" value="GATASE_TYPE_2"/>
    <property type="match status" value="1"/>
</dbReference>
<organism evidence="12 13">
    <name type="scientific">Planctopirus ephydatiae</name>
    <dbReference type="NCBI Taxonomy" id="2528019"/>
    <lineage>
        <taxon>Bacteria</taxon>
        <taxon>Pseudomonadati</taxon>
        <taxon>Planctomycetota</taxon>
        <taxon>Planctomycetia</taxon>
        <taxon>Planctomycetales</taxon>
        <taxon>Planctomycetaceae</taxon>
        <taxon>Planctopirus</taxon>
    </lineage>
</organism>
<evidence type="ECO:0000256" key="7">
    <source>
        <dbReference type="ARBA" id="ARBA00048741"/>
    </source>
</evidence>
<dbReference type="Gene3D" id="3.60.20.10">
    <property type="entry name" value="Glutamine Phosphoribosylpyrophosphate, subunit 1, domain 1"/>
    <property type="match status" value="1"/>
</dbReference>
<evidence type="ECO:0000256" key="10">
    <source>
        <dbReference type="PIRSR" id="PIRSR001589-3"/>
    </source>
</evidence>
<name>A0A518GHS8_9PLAN</name>
<keyword evidence="13" id="KW-1185">Reference proteome</keyword>
<reference evidence="12 13" key="1">
    <citation type="submission" date="2019-02" db="EMBL/GenBank/DDBJ databases">
        <title>Deep-cultivation of Planctomycetes and their phenomic and genomic characterization uncovers novel biology.</title>
        <authorList>
            <person name="Wiegand S."/>
            <person name="Jogler M."/>
            <person name="Boedeker C."/>
            <person name="Pinto D."/>
            <person name="Vollmers J."/>
            <person name="Rivas-Marin E."/>
            <person name="Kohn T."/>
            <person name="Peeters S.H."/>
            <person name="Heuer A."/>
            <person name="Rast P."/>
            <person name="Oberbeckmann S."/>
            <person name="Bunk B."/>
            <person name="Jeske O."/>
            <person name="Meyerdierks A."/>
            <person name="Storesund J.E."/>
            <person name="Kallscheuer N."/>
            <person name="Luecker S."/>
            <person name="Lage O.M."/>
            <person name="Pohl T."/>
            <person name="Merkel B.J."/>
            <person name="Hornburger P."/>
            <person name="Mueller R.-W."/>
            <person name="Bruemmer F."/>
            <person name="Labrenz M."/>
            <person name="Spormann A.M."/>
            <person name="Op den Camp H."/>
            <person name="Overmann J."/>
            <person name="Amann R."/>
            <person name="Jetten M.S.M."/>
            <person name="Mascher T."/>
            <person name="Medema M.H."/>
            <person name="Devos D.P."/>
            <person name="Kaster A.-K."/>
            <person name="Ovreas L."/>
            <person name="Rohde M."/>
            <person name="Galperin M.Y."/>
            <person name="Jogler C."/>
        </authorList>
    </citation>
    <scope>NUCLEOTIDE SEQUENCE [LARGE SCALE GENOMIC DNA]</scope>
    <source>
        <strain evidence="12 13">Spb1</strain>
    </source>
</reference>
<evidence type="ECO:0000256" key="2">
    <source>
        <dbReference type="ARBA" id="ARBA00005752"/>
    </source>
</evidence>
<proteinExistence type="inferred from homology"/>
<dbReference type="NCBIfam" id="TIGR01536">
    <property type="entry name" value="asn_synth_AEB"/>
    <property type="match status" value="1"/>
</dbReference>
<dbReference type="GO" id="GO:0005524">
    <property type="term" value="F:ATP binding"/>
    <property type="evidence" value="ECO:0007669"/>
    <property type="project" value="UniProtKB-KW"/>
</dbReference>
<keyword evidence="5 9" id="KW-0067">ATP-binding</keyword>
<evidence type="ECO:0000313" key="13">
    <source>
        <dbReference type="Proteomes" id="UP000315349"/>
    </source>
</evidence>
<dbReference type="InterPro" id="IPR033738">
    <property type="entry name" value="AsnB_N"/>
</dbReference>
<dbReference type="CDD" id="cd00712">
    <property type="entry name" value="AsnB"/>
    <property type="match status" value="1"/>
</dbReference>
<dbReference type="KEGG" id="peh:Spb1_00120"/>
<dbReference type="OrthoDB" id="9763290at2"/>
<evidence type="ECO:0000256" key="3">
    <source>
        <dbReference type="ARBA" id="ARBA00012737"/>
    </source>
</evidence>
<dbReference type="InterPro" id="IPR029055">
    <property type="entry name" value="Ntn_hydrolases_N"/>
</dbReference>
<dbReference type="CDD" id="cd01991">
    <property type="entry name" value="Asn_synthase_B_C"/>
    <property type="match status" value="1"/>
</dbReference>
<comment type="pathway">
    <text evidence="1">Amino-acid biosynthesis; L-asparagine biosynthesis; L-asparagine from L-aspartate (L-Gln route): step 1/1.</text>
</comment>
<feature type="binding site" evidence="9">
    <location>
        <position position="106"/>
    </location>
    <ligand>
        <name>L-glutamine</name>
        <dbReference type="ChEBI" id="CHEBI:58359"/>
    </ligand>
</feature>
<evidence type="ECO:0000256" key="1">
    <source>
        <dbReference type="ARBA" id="ARBA00005187"/>
    </source>
</evidence>
<dbReference type="InterPro" id="IPR051786">
    <property type="entry name" value="ASN_synthetase/amidase"/>
</dbReference>
<dbReference type="EMBL" id="CP036299">
    <property type="protein sequence ID" value="QDV28151.1"/>
    <property type="molecule type" value="Genomic_DNA"/>
</dbReference>
<keyword evidence="6 8" id="KW-0315">Glutamine amidotransferase</keyword>
<sequence>MCGICGCVETIGHDAAGIASTKAKSRVESMLRQLAHRGPDGSATFSTNFASLGHARLSIIDLAGGAQPLFNEDRTLALVANGEIYNHQEIRQELLSRGHHFRTGSDCEVIVHLYEEVGTACLDELQGMFAFAILDTRQKTLFAARDRFGQKPFYYSWQAERFSFASEASALLPVGEALSHEPAAIDPVALDQYLYYQFVPAPRTLFEKVQALPAGHALELKLSERETETHSAELVSSELRTWAWWSPPVPRRCSATSSTADFWLNDLETVIDEAVRSHLLADVPVGLYLSGGIDSSFLGALACKHIQGRMPAFCISFPGSPMDEQAAALCAARHLECDLEVVEFHDEDFVELVETSGRLLDLPLGDAALLPLLKLSRVASQTVRTVLTGDGGDELFGGYRKYRESAQAPLWWQKLHNFWGAALPVEQLLSVDGSSSGLRHLVLWSARNIFSSRRADLRKRGFDPRQRASLYRSNVKALLGETFELPERSHHEGLTWLDRALLDDQGTNLADRLLFKGDRATMGYGVEARAPFLDHHVAEFAATLPANWMIRGKETKYALRALARRHLPVEITERRKKGFSLPIKIWFATSLADWLHEKLLAPHSLWDELFEPSAIEQLLREHRSGRDNHADRLYSLLVLKNWMCQKATCPANGQHSPSFMPVEKQAA</sequence>
<evidence type="ECO:0000256" key="5">
    <source>
        <dbReference type="ARBA" id="ARBA00022840"/>
    </source>
</evidence>
<dbReference type="Gene3D" id="3.40.50.620">
    <property type="entry name" value="HUPs"/>
    <property type="match status" value="1"/>
</dbReference>
<protein>
    <recommendedName>
        <fullName evidence="3">asparagine synthase (glutamine-hydrolyzing)</fullName>
        <ecNumber evidence="3">6.3.5.4</ecNumber>
    </recommendedName>
</protein>
<dbReference type="EC" id="6.3.5.4" evidence="3"/>
<dbReference type="InterPro" id="IPR017932">
    <property type="entry name" value="GATase_2_dom"/>
</dbReference>
<dbReference type="InterPro" id="IPR001962">
    <property type="entry name" value="Asn_synthase"/>
</dbReference>
<evidence type="ECO:0000256" key="6">
    <source>
        <dbReference type="ARBA" id="ARBA00022962"/>
    </source>
</evidence>
<evidence type="ECO:0000256" key="4">
    <source>
        <dbReference type="ARBA" id="ARBA00022741"/>
    </source>
</evidence>
<dbReference type="Pfam" id="PF00733">
    <property type="entry name" value="Asn_synthase"/>
    <property type="match status" value="1"/>
</dbReference>
<dbReference type="SUPFAM" id="SSF56235">
    <property type="entry name" value="N-terminal nucleophile aminohydrolases (Ntn hydrolases)"/>
    <property type="match status" value="1"/>
</dbReference>
<feature type="domain" description="Glutamine amidotransferase type-2" evidence="11">
    <location>
        <begin position="2"/>
        <end position="223"/>
    </location>
</feature>
<evidence type="ECO:0000256" key="9">
    <source>
        <dbReference type="PIRSR" id="PIRSR001589-2"/>
    </source>
</evidence>
<keyword evidence="8" id="KW-0028">Amino-acid biosynthesis</keyword>
<feature type="active site" description="For GATase activity" evidence="8">
    <location>
        <position position="2"/>
    </location>
</feature>
<keyword evidence="4 9" id="KW-0547">Nucleotide-binding</keyword>
<dbReference type="SUPFAM" id="SSF52402">
    <property type="entry name" value="Adenine nucleotide alpha hydrolases-like"/>
    <property type="match status" value="1"/>
</dbReference>
<dbReference type="AlphaFoldDB" id="A0A518GHS8"/>
<dbReference type="PANTHER" id="PTHR43284:SF1">
    <property type="entry name" value="ASPARAGINE SYNTHETASE"/>
    <property type="match status" value="1"/>
</dbReference>
<dbReference type="PIRSF" id="PIRSF001589">
    <property type="entry name" value="Asn_synthetase_glu-h"/>
    <property type="match status" value="1"/>
</dbReference>
<dbReference type="RefSeq" id="WP_145293913.1">
    <property type="nucleotide sequence ID" value="NZ_CP036299.1"/>
</dbReference>
<dbReference type="InterPro" id="IPR014729">
    <property type="entry name" value="Rossmann-like_a/b/a_fold"/>
</dbReference>
<dbReference type="GO" id="GO:0004066">
    <property type="term" value="F:asparagine synthase (glutamine-hydrolyzing) activity"/>
    <property type="evidence" value="ECO:0007669"/>
    <property type="project" value="UniProtKB-EC"/>
</dbReference>
<evidence type="ECO:0000256" key="8">
    <source>
        <dbReference type="PIRSR" id="PIRSR001589-1"/>
    </source>
</evidence>
<accession>A0A518GHS8</accession>
<comment type="similarity">
    <text evidence="2">Belongs to the asparagine synthetase family.</text>
</comment>